<feature type="transmembrane region" description="Helical" evidence="7">
    <location>
        <begin position="232"/>
        <end position="251"/>
    </location>
</feature>
<evidence type="ECO:0000256" key="2">
    <source>
        <dbReference type="ARBA" id="ARBA00022475"/>
    </source>
</evidence>
<accession>A0ABD3LZD1</accession>
<keyword evidence="9" id="KW-1185">Reference proteome</keyword>
<dbReference type="PANTHER" id="PTHR30509:SF9">
    <property type="entry name" value="MULTIDRUG RESISTANCE PROTEIN MDTO"/>
    <property type="match status" value="1"/>
</dbReference>
<organism evidence="8 9">
    <name type="scientific">Discostella pseudostelligera</name>
    <dbReference type="NCBI Taxonomy" id="259834"/>
    <lineage>
        <taxon>Eukaryota</taxon>
        <taxon>Sar</taxon>
        <taxon>Stramenopiles</taxon>
        <taxon>Ochrophyta</taxon>
        <taxon>Bacillariophyta</taxon>
        <taxon>Coscinodiscophyceae</taxon>
        <taxon>Thalassiosirophycidae</taxon>
        <taxon>Stephanodiscales</taxon>
        <taxon>Stephanodiscaceae</taxon>
        <taxon>Discostella</taxon>
    </lineage>
</organism>
<keyword evidence="2" id="KW-1003">Cell membrane</keyword>
<comment type="caution">
    <text evidence="8">The sequence shown here is derived from an EMBL/GenBank/DDBJ whole genome shotgun (WGS) entry which is preliminary data.</text>
</comment>
<feature type="region of interest" description="Disordered" evidence="6">
    <location>
        <begin position="1"/>
        <end position="37"/>
    </location>
</feature>
<evidence type="ECO:0000313" key="9">
    <source>
        <dbReference type="Proteomes" id="UP001530293"/>
    </source>
</evidence>
<dbReference type="PANTHER" id="PTHR30509">
    <property type="entry name" value="P-HYDROXYBENZOIC ACID EFFLUX PUMP SUBUNIT-RELATED"/>
    <property type="match status" value="1"/>
</dbReference>
<proteinExistence type="predicted"/>
<comment type="subcellular location">
    <subcellularLocation>
        <location evidence="1">Cell membrane</location>
        <topology evidence="1">Multi-pass membrane protein</topology>
    </subcellularLocation>
</comment>
<keyword evidence="5 7" id="KW-0472">Membrane</keyword>
<evidence type="ECO:0000256" key="5">
    <source>
        <dbReference type="ARBA" id="ARBA00023136"/>
    </source>
</evidence>
<dbReference type="GO" id="GO:0005886">
    <property type="term" value="C:plasma membrane"/>
    <property type="evidence" value="ECO:0007669"/>
    <property type="project" value="UniProtKB-SubCell"/>
</dbReference>
<evidence type="ECO:0000313" key="8">
    <source>
        <dbReference type="EMBL" id="KAL3757130.1"/>
    </source>
</evidence>
<feature type="transmembrane region" description="Helical" evidence="7">
    <location>
        <begin position="171"/>
        <end position="193"/>
    </location>
</feature>
<gene>
    <name evidence="8" type="ORF">ACHAWU_002969</name>
</gene>
<reference evidence="8 9" key="1">
    <citation type="submission" date="2024-10" db="EMBL/GenBank/DDBJ databases">
        <title>Updated reference genomes for cyclostephanoid diatoms.</title>
        <authorList>
            <person name="Roberts W.R."/>
            <person name="Alverson A.J."/>
        </authorList>
    </citation>
    <scope>NUCLEOTIDE SEQUENCE [LARGE SCALE GENOMIC DNA]</scope>
    <source>
        <strain evidence="8 9">AJA232-27</strain>
    </source>
</reference>
<keyword evidence="3 7" id="KW-0812">Transmembrane</keyword>
<feature type="region of interest" description="Disordered" evidence="6">
    <location>
        <begin position="64"/>
        <end position="91"/>
    </location>
</feature>
<evidence type="ECO:0000256" key="3">
    <source>
        <dbReference type="ARBA" id="ARBA00022692"/>
    </source>
</evidence>
<protein>
    <submittedName>
        <fullName evidence="8">Uncharacterized protein</fullName>
    </submittedName>
</protein>
<feature type="compositionally biased region" description="Low complexity" evidence="6">
    <location>
        <begin position="1"/>
        <end position="10"/>
    </location>
</feature>
<sequence length="650" mass="72963">MSPATRSNNRWNRRSSDGNVDIIASSNSGYPSSSSDDEQVVVVSAAAAAAAVENDNIHYEHDENDTSHRRRHHHHRCQEEQHQQHPPPHNRTAARMVNNKQQSYTTTIHITEELKDRIIASSLASLVTFVTLSLLICSGQEILPVAWIGNVIAISTLKSTLGGTILMALDIFLPLIPVAMMSWGISSLLYSFGSSSLFLHTTIQSILLPLAVMMGSLCIILCPYLTMKNLHLVIFYLVVASPLSLRFSGNYLDESNGNVTHDVEEKLGNYFVPGLVGTCTVGLLVAVVVQFAMMQLQISTSASKVSHRLVQQLAYETQQLFAGVSEYTQNIGTCTSVARQSRTLIEFYVKKRQKTLKELERCLPALRAERYWIKSPDHNIMKVECFVAYSNKQQRHAELIRLATTQQFLGEEFTSQNDAVRDVKAKMSTNLGFAVEQIAQEYVNNEHMLLFSTMDRQVDDTFHKLAQGMESYKRAMRQAVSDAETVLLNNDAASRSSTGPLIRQRVAFLGLFSFVVELHDAIQHIRRQTLAEKSCKQIMHRWIVSMLKKPWLWKDRGKRRHAIKTALGMTLASAWVSIPYLREHISYPNSIWVGVTVASVNLESTGASYLKCIDRLWGTLIAGGFAVSRNHCMMTTYCCNKFDISLRSLS</sequence>
<feature type="transmembrane region" description="Helical" evidence="7">
    <location>
        <begin position="205"/>
        <end position="225"/>
    </location>
</feature>
<dbReference type="AlphaFoldDB" id="A0ABD3LZD1"/>
<feature type="transmembrane region" description="Helical" evidence="7">
    <location>
        <begin position="271"/>
        <end position="294"/>
    </location>
</feature>
<keyword evidence="4 7" id="KW-1133">Transmembrane helix</keyword>
<dbReference type="EMBL" id="JALLBG020000273">
    <property type="protein sequence ID" value="KAL3757130.1"/>
    <property type="molecule type" value="Genomic_DNA"/>
</dbReference>
<dbReference type="Proteomes" id="UP001530293">
    <property type="component" value="Unassembled WGS sequence"/>
</dbReference>
<dbReference type="InterPro" id="IPR020966">
    <property type="entry name" value="ALMT"/>
</dbReference>
<evidence type="ECO:0000256" key="1">
    <source>
        <dbReference type="ARBA" id="ARBA00004651"/>
    </source>
</evidence>
<evidence type="ECO:0000256" key="7">
    <source>
        <dbReference type="SAM" id="Phobius"/>
    </source>
</evidence>
<dbReference type="Pfam" id="PF11744">
    <property type="entry name" value="ALMT"/>
    <property type="match status" value="1"/>
</dbReference>
<name>A0ABD3LZD1_9STRA</name>
<evidence type="ECO:0000256" key="4">
    <source>
        <dbReference type="ARBA" id="ARBA00022989"/>
    </source>
</evidence>
<evidence type="ECO:0000256" key="6">
    <source>
        <dbReference type="SAM" id="MobiDB-lite"/>
    </source>
</evidence>
<feature type="compositionally biased region" description="Low complexity" evidence="6">
    <location>
        <begin position="25"/>
        <end position="37"/>
    </location>
</feature>